<gene>
    <name evidence="2" type="ORF">Sxan_76540</name>
</gene>
<name>A0A919LG28_9ACTN</name>
<keyword evidence="3" id="KW-1185">Reference proteome</keyword>
<dbReference type="EMBL" id="BNEE01000008">
    <property type="protein sequence ID" value="GHI90290.1"/>
    <property type="molecule type" value="Genomic_DNA"/>
</dbReference>
<organism evidence="2 3">
    <name type="scientific">Streptomyces xanthophaeus</name>
    <dbReference type="NCBI Taxonomy" id="67385"/>
    <lineage>
        <taxon>Bacteria</taxon>
        <taxon>Bacillati</taxon>
        <taxon>Actinomycetota</taxon>
        <taxon>Actinomycetes</taxon>
        <taxon>Kitasatosporales</taxon>
        <taxon>Streptomycetaceae</taxon>
        <taxon>Streptomyces</taxon>
    </lineage>
</organism>
<comment type="caution">
    <text evidence="2">The sequence shown here is derived from an EMBL/GenBank/DDBJ whole genome shotgun (WGS) entry which is preliminary data.</text>
</comment>
<dbReference type="RefSeq" id="WP_157853388.1">
    <property type="nucleotide sequence ID" value="NZ_BNEE01000008.1"/>
</dbReference>
<evidence type="ECO:0000256" key="1">
    <source>
        <dbReference type="SAM" id="MobiDB-lite"/>
    </source>
</evidence>
<dbReference type="AlphaFoldDB" id="A0A919LG28"/>
<proteinExistence type="predicted"/>
<dbReference type="OrthoDB" id="2455700at2"/>
<evidence type="ECO:0000313" key="2">
    <source>
        <dbReference type="EMBL" id="GHI90290.1"/>
    </source>
</evidence>
<feature type="region of interest" description="Disordered" evidence="1">
    <location>
        <begin position="1"/>
        <end position="27"/>
    </location>
</feature>
<accession>A0A919LG28</accession>
<evidence type="ECO:0000313" key="3">
    <source>
        <dbReference type="Proteomes" id="UP000600026"/>
    </source>
</evidence>
<dbReference type="Proteomes" id="UP000600026">
    <property type="component" value="Unassembled WGS sequence"/>
</dbReference>
<reference evidence="2" key="1">
    <citation type="submission" date="2020-09" db="EMBL/GenBank/DDBJ databases">
        <title>Whole genome shotgun sequence of Streptomyces xanthophaeus NBRC 12829.</title>
        <authorList>
            <person name="Komaki H."/>
            <person name="Tamura T."/>
        </authorList>
    </citation>
    <scope>NUCLEOTIDE SEQUENCE</scope>
    <source>
        <strain evidence="2">NBRC 12829</strain>
    </source>
</reference>
<protein>
    <submittedName>
        <fullName evidence="2">Uncharacterized protein</fullName>
    </submittedName>
</protein>
<sequence length="67" mass="6812">MQETTDETANTQVAAGRTAASPGGAVGHDGLLALPGLPDHAVLLALLAAWNQRGVHVGFPELTGDRP</sequence>